<evidence type="ECO:0000313" key="3">
    <source>
        <dbReference type="Proteomes" id="UP000094444"/>
    </source>
</evidence>
<proteinExistence type="predicted"/>
<organism evidence="2 3">
    <name type="scientific">Diaporthe helianthi</name>
    <dbReference type="NCBI Taxonomy" id="158607"/>
    <lineage>
        <taxon>Eukaryota</taxon>
        <taxon>Fungi</taxon>
        <taxon>Dikarya</taxon>
        <taxon>Ascomycota</taxon>
        <taxon>Pezizomycotina</taxon>
        <taxon>Sordariomycetes</taxon>
        <taxon>Sordariomycetidae</taxon>
        <taxon>Diaporthales</taxon>
        <taxon>Diaporthaceae</taxon>
        <taxon>Diaporthe</taxon>
    </lineage>
</organism>
<dbReference type="EMBL" id="MAVT02000161">
    <property type="protein sequence ID" value="POS78776.1"/>
    <property type="molecule type" value="Genomic_DNA"/>
</dbReference>
<evidence type="ECO:0000256" key="1">
    <source>
        <dbReference type="SAM" id="MobiDB-lite"/>
    </source>
</evidence>
<dbReference type="OrthoDB" id="4590707at2759"/>
<dbReference type="Proteomes" id="UP000094444">
    <property type="component" value="Unassembled WGS sequence"/>
</dbReference>
<feature type="compositionally biased region" description="Basic and acidic residues" evidence="1">
    <location>
        <begin position="119"/>
        <end position="146"/>
    </location>
</feature>
<accession>A0A2P5I8E7</accession>
<reference evidence="2" key="1">
    <citation type="submission" date="2017-09" db="EMBL/GenBank/DDBJ databases">
        <title>Polyketide synthases of a Diaporthe helianthi virulent isolate.</title>
        <authorList>
            <person name="Baroncelli R."/>
        </authorList>
    </citation>
    <scope>NUCLEOTIDE SEQUENCE [LARGE SCALE GENOMIC DNA]</scope>
    <source>
        <strain evidence="2">7/96</strain>
    </source>
</reference>
<feature type="compositionally biased region" description="Basic and acidic residues" evidence="1">
    <location>
        <begin position="76"/>
        <end position="87"/>
    </location>
</feature>
<dbReference type="AlphaFoldDB" id="A0A2P5I8E7"/>
<feature type="region of interest" description="Disordered" evidence="1">
    <location>
        <begin position="19"/>
        <end position="51"/>
    </location>
</feature>
<feature type="compositionally biased region" description="Polar residues" evidence="1">
    <location>
        <begin position="24"/>
        <end position="34"/>
    </location>
</feature>
<dbReference type="InParanoid" id="A0A2P5I8E7"/>
<protein>
    <submittedName>
        <fullName evidence="2">Uncharacterized protein</fullName>
    </submittedName>
</protein>
<gene>
    <name evidence="2" type="ORF">DHEL01_v202843</name>
</gene>
<sequence length="146" mass="16336">MSSIRFNIMNSTSRALLRPRLQTLPRSATMSRRSYASDMPEHPPSRTEGTSGLPWLIGAVAVALPTTFWLLSSGQKADKHNDHEQQKALRSSHPGIMNTPHKDIETKADGSQSELPDDAPNRPDNREKIERKLSEKPATKRVDPMK</sequence>
<feature type="region of interest" description="Disordered" evidence="1">
    <location>
        <begin position="75"/>
        <end position="146"/>
    </location>
</feature>
<keyword evidence="3" id="KW-1185">Reference proteome</keyword>
<name>A0A2P5I8E7_DIAHE</name>
<evidence type="ECO:0000313" key="2">
    <source>
        <dbReference type="EMBL" id="POS78776.1"/>
    </source>
</evidence>
<comment type="caution">
    <text evidence="2">The sequence shown here is derived from an EMBL/GenBank/DDBJ whole genome shotgun (WGS) entry which is preliminary data.</text>
</comment>